<keyword evidence="3" id="KW-1185">Reference proteome</keyword>
<feature type="chain" id="PRO_5045338846" evidence="1">
    <location>
        <begin position="31"/>
        <end position="471"/>
    </location>
</feature>
<accession>A0ABW1RHQ8</accession>
<proteinExistence type="predicted"/>
<protein>
    <submittedName>
        <fullName evidence="2">Uncharacterized protein</fullName>
    </submittedName>
</protein>
<comment type="caution">
    <text evidence="2">The sequence shown here is derived from an EMBL/GenBank/DDBJ whole genome shotgun (WGS) entry which is preliminary data.</text>
</comment>
<reference evidence="3" key="1">
    <citation type="journal article" date="2019" name="Int. J. Syst. Evol. Microbiol.">
        <title>The Global Catalogue of Microorganisms (GCM) 10K type strain sequencing project: providing services to taxonomists for standard genome sequencing and annotation.</title>
        <authorList>
            <consortium name="The Broad Institute Genomics Platform"/>
            <consortium name="The Broad Institute Genome Sequencing Center for Infectious Disease"/>
            <person name="Wu L."/>
            <person name="Ma J."/>
        </authorList>
    </citation>
    <scope>NUCLEOTIDE SEQUENCE [LARGE SCALE GENOMIC DNA]</scope>
    <source>
        <strain evidence="3">CCM 8904</strain>
    </source>
</reference>
<dbReference type="Proteomes" id="UP001596289">
    <property type="component" value="Unassembled WGS sequence"/>
</dbReference>
<evidence type="ECO:0000256" key="1">
    <source>
        <dbReference type="SAM" id="SignalP"/>
    </source>
</evidence>
<gene>
    <name evidence="2" type="ORF">ACFQGP_11245</name>
</gene>
<feature type="signal peptide" evidence="1">
    <location>
        <begin position="1"/>
        <end position="30"/>
    </location>
</feature>
<dbReference type="EMBL" id="JBHSSL010000095">
    <property type="protein sequence ID" value="MFC6171139.1"/>
    <property type="molecule type" value="Genomic_DNA"/>
</dbReference>
<keyword evidence="1" id="KW-0732">Signal</keyword>
<evidence type="ECO:0000313" key="2">
    <source>
        <dbReference type="EMBL" id="MFC6171139.1"/>
    </source>
</evidence>
<dbReference type="RefSeq" id="WP_125553939.1">
    <property type="nucleotide sequence ID" value="NZ_JBHSSL010000095.1"/>
</dbReference>
<evidence type="ECO:0000313" key="3">
    <source>
        <dbReference type="Proteomes" id="UP001596289"/>
    </source>
</evidence>
<name>A0ABW1RHQ8_9LACO</name>
<sequence>MINKGTQHKIWLPLLLGLLFLLIGGSHVQADTTPINNTGSGAAAFDNNGYKTSEDGATYATGTASGGTSLTSETGVGINVGVGNFRTFYTDNAGADSQGQYPLLDATNVNNLESGSGSGSKLDVDNNGMMTNGARAYTGGHIKVVGSLPLTATISSSLSKEQILAGNYGVMVRIQLPKDVDASKMSDAIEWDKAYFFMQLDNVSLVNGSPTFPMQFDHHVYLDPNDKSAFYLKTKGIPITLTATSSWGTGYASMHLARYSQDAIDYQNNITNKGHLKPAELGTSATGTDGSGATSAVGDAWGFTPLIFNGAVAKQGDVGWSFAVANYASQNSLFLPNGFSGTALINFYVNIAKYNGNIADSSPNKQLTAGKLPPSPRQDGLFNIGITAYNTNQLVDPFSATASNNKGTPGKTPMDYALVKSGSTGTAATVTSNITSWNAYVSPWDAKKTLNAAVSAWESVGGDKTRLTNVA</sequence>
<organism evidence="2 3">
    <name type="scientific">Loigolactobacillus jiayinensis</name>
    <dbReference type="NCBI Taxonomy" id="2486016"/>
    <lineage>
        <taxon>Bacteria</taxon>
        <taxon>Bacillati</taxon>
        <taxon>Bacillota</taxon>
        <taxon>Bacilli</taxon>
        <taxon>Lactobacillales</taxon>
        <taxon>Lactobacillaceae</taxon>
        <taxon>Loigolactobacillus</taxon>
    </lineage>
</organism>